<feature type="transmembrane region" description="Helical" evidence="13">
    <location>
        <begin position="173"/>
        <end position="191"/>
    </location>
</feature>
<evidence type="ECO:0000256" key="6">
    <source>
        <dbReference type="ARBA" id="ARBA00022683"/>
    </source>
</evidence>
<dbReference type="Pfam" id="PF00358">
    <property type="entry name" value="PTS_EIIA_1"/>
    <property type="match status" value="1"/>
</dbReference>
<feature type="transmembrane region" description="Helical" evidence="13">
    <location>
        <begin position="318"/>
        <end position="338"/>
    </location>
</feature>
<evidence type="ECO:0000256" key="13">
    <source>
        <dbReference type="SAM" id="Phobius"/>
    </source>
</evidence>
<dbReference type="Proteomes" id="UP001595969">
    <property type="component" value="Unassembled WGS sequence"/>
</dbReference>
<dbReference type="EC" id="2.7.1.-" evidence="17"/>
<dbReference type="InterPro" id="IPR001127">
    <property type="entry name" value="PTS_EIIA_1_perm"/>
</dbReference>
<evidence type="ECO:0000256" key="2">
    <source>
        <dbReference type="ARBA" id="ARBA00022448"/>
    </source>
</evidence>
<evidence type="ECO:0000256" key="4">
    <source>
        <dbReference type="ARBA" id="ARBA00022597"/>
    </source>
</evidence>
<sequence>MDYKKTAEEILQQLGGAKNVQSATHCVTRLRLKIKDESLIDDEAMKEIPGVMGVMRKAGQYQIIMGNDVNNYYRAFVKLGNFDQVSEEKETQKKNVLAFIVDVISSSMAPVVPAMLAGGMIKVLLIVLPLIHLLSTESQTYAVLTFFGDAPFYFIPIMLAYTAAQKFGVTPMLAVSVAGIMLHPDFTALVADGSPLAFFGLPVTLASYASSVIPILIMVWLMQYIENFFNKIIPAVMKTFMQPLLVLLVSGLIALVVVGPLGIFAGEGLSTIVVWTQTKAGWLALGLLSAFMPLIVMTGMHWAFAPLFLIASPATPDVLMLPAMLAANLAQGAAALAVSFKAKNPNTKQIGLAAGISALVAGVTEPALYGITLKYKTPLYAAMIAGGISGIYVGISGLESYAFAVPSLVALPQFIGSTGNSNIINAIIVAFASIILTFIFTWILWKEEPVKTKINTIGETDTQDTTLPSGSSDPKKVSAPLQGKIVPLDQVNDAVFSTKMMGEGIAILPENDLIVAPFDGTVTAVFPTKHAIGLTSDSGIEVLIHVGIDTVELNGLHFETFVTADQKIKQGEPLLKADFAAIKAAGYDTVTPIIITNTDQYIEVVAKEDLEQADFQDALIYVV</sequence>
<dbReference type="Pfam" id="PF02378">
    <property type="entry name" value="PTS_EIIC"/>
    <property type="match status" value="1"/>
</dbReference>
<dbReference type="Gene3D" id="3.30.1360.60">
    <property type="entry name" value="Glucose permease domain IIB"/>
    <property type="match status" value="1"/>
</dbReference>
<evidence type="ECO:0000313" key="17">
    <source>
        <dbReference type="EMBL" id="MFC4719975.1"/>
    </source>
</evidence>
<feature type="domain" description="PTS EIIA type-1" evidence="14">
    <location>
        <begin position="493"/>
        <end position="597"/>
    </location>
</feature>
<dbReference type="InterPro" id="IPR003352">
    <property type="entry name" value="PTS_EIIC"/>
</dbReference>
<keyword evidence="18" id="KW-1185">Reference proteome</keyword>
<keyword evidence="3" id="KW-1003">Cell membrane</keyword>
<dbReference type="PROSITE" id="PS51103">
    <property type="entry name" value="PTS_EIIC_TYPE_1"/>
    <property type="match status" value="1"/>
</dbReference>
<feature type="region of interest" description="Disordered" evidence="12">
    <location>
        <begin position="456"/>
        <end position="479"/>
    </location>
</feature>
<dbReference type="InterPro" id="IPR050558">
    <property type="entry name" value="PTS_Sugar-Specific_Components"/>
</dbReference>
<feature type="transmembrane region" description="Helical" evidence="13">
    <location>
        <begin position="285"/>
        <end position="311"/>
    </location>
</feature>
<feature type="transmembrane region" description="Helical" evidence="13">
    <location>
        <begin position="243"/>
        <end position="265"/>
    </location>
</feature>
<evidence type="ECO:0000313" key="18">
    <source>
        <dbReference type="Proteomes" id="UP001595969"/>
    </source>
</evidence>
<dbReference type="CDD" id="cd00212">
    <property type="entry name" value="PTS_IIB_glc"/>
    <property type="match status" value="1"/>
</dbReference>
<dbReference type="InterPro" id="IPR011055">
    <property type="entry name" value="Dup_hybrid_motif"/>
</dbReference>
<proteinExistence type="predicted"/>
<dbReference type="InterPro" id="IPR001996">
    <property type="entry name" value="PTS_IIB_1"/>
</dbReference>
<feature type="transmembrane region" description="Helical" evidence="13">
    <location>
        <begin position="379"/>
        <end position="403"/>
    </location>
</feature>
<dbReference type="Pfam" id="PF00367">
    <property type="entry name" value="PTS_EIIB"/>
    <property type="match status" value="1"/>
</dbReference>
<dbReference type="NCBIfam" id="TIGR00830">
    <property type="entry name" value="PTBA"/>
    <property type="match status" value="1"/>
</dbReference>
<evidence type="ECO:0000256" key="12">
    <source>
        <dbReference type="SAM" id="MobiDB-lite"/>
    </source>
</evidence>
<dbReference type="EMBL" id="JBHSGS010000051">
    <property type="protein sequence ID" value="MFC4719975.1"/>
    <property type="molecule type" value="Genomic_DNA"/>
</dbReference>
<dbReference type="PROSITE" id="PS01035">
    <property type="entry name" value="PTS_EIIB_TYPE_1_CYS"/>
    <property type="match status" value="1"/>
</dbReference>
<evidence type="ECO:0000256" key="7">
    <source>
        <dbReference type="ARBA" id="ARBA00022692"/>
    </source>
</evidence>
<evidence type="ECO:0000256" key="1">
    <source>
        <dbReference type="ARBA" id="ARBA00004651"/>
    </source>
</evidence>
<evidence type="ECO:0000256" key="5">
    <source>
        <dbReference type="ARBA" id="ARBA00022679"/>
    </source>
</evidence>
<dbReference type="InterPro" id="IPR013013">
    <property type="entry name" value="PTS_EIIC_1"/>
</dbReference>
<feature type="transmembrane region" description="Helical" evidence="13">
    <location>
        <begin position="114"/>
        <end position="135"/>
    </location>
</feature>
<accession>A0ABV9MYY2</accession>
<evidence type="ECO:0000256" key="8">
    <source>
        <dbReference type="ARBA" id="ARBA00022777"/>
    </source>
</evidence>
<feature type="transmembrane region" description="Helical" evidence="13">
    <location>
        <begin position="197"/>
        <end position="222"/>
    </location>
</feature>
<feature type="domain" description="PTS EIIC type-1" evidence="16">
    <location>
        <begin position="102"/>
        <end position="461"/>
    </location>
</feature>
<keyword evidence="7 13" id="KW-0812">Transmembrane</keyword>
<evidence type="ECO:0000259" key="14">
    <source>
        <dbReference type="PROSITE" id="PS51093"/>
    </source>
</evidence>
<dbReference type="InterPro" id="IPR018113">
    <property type="entry name" value="PTrfase_EIIB_Cys"/>
</dbReference>
<reference evidence="18" key="1">
    <citation type="journal article" date="2019" name="Int. J. Syst. Evol. Microbiol.">
        <title>The Global Catalogue of Microorganisms (GCM) 10K type strain sequencing project: providing services to taxonomists for standard genome sequencing and annotation.</title>
        <authorList>
            <consortium name="The Broad Institute Genomics Platform"/>
            <consortium name="The Broad Institute Genome Sequencing Center for Infectious Disease"/>
            <person name="Wu L."/>
            <person name="Ma J."/>
        </authorList>
    </citation>
    <scope>NUCLEOTIDE SEQUENCE [LARGE SCALE GENOMIC DNA]</scope>
    <source>
        <strain evidence="18">CGMCC 1.19032</strain>
    </source>
</reference>
<evidence type="ECO:0000259" key="16">
    <source>
        <dbReference type="PROSITE" id="PS51103"/>
    </source>
</evidence>
<dbReference type="InterPro" id="IPR036878">
    <property type="entry name" value="Glu_permease_IIB"/>
</dbReference>
<keyword evidence="8" id="KW-0418">Kinase</keyword>
<feature type="domain" description="PTS EIIB type-1" evidence="15">
    <location>
        <begin position="4"/>
        <end position="86"/>
    </location>
</feature>
<gene>
    <name evidence="17" type="ORF">ACFO5I_09580</name>
</gene>
<dbReference type="PANTHER" id="PTHR30175:SF1">
    <property type="entry name" value="PTS SYSTEM ARBUTIN-, CELLOBIOSE-, AND SALICIN-SPECIFIC EIIBC COMPONENT-RELATED"/>
    <property type="match status" value="1"/>
</dbReference>
<dbReference type="SUPFAM" id="SSF51261">
    <property type="entry name" value="Duplicated hybrid motif"/>
    <property type="match status" value="1"/>
</dbReference>
<dbReference type="RefSeq" id="WP_204654995.1">
    <property type="nucleotide sequence ID" value="NZ_JAFBFD010000049.1"/>
</dbReference>
<evidence type="ECO:0000259" key="15">
    <source>
        <dbReference type="PROSITE" id="PS51098"/>
    </source>
</evidence>
<keyword evidence="2" id="KW-0813">Transport</keyword>
<feature type="compositionally biased region" description="Polar residues" evidence="12">
    <location>
        <begin position="456"/>
        <end position="472"/>
    </location>
</feature>
<keyword evidence="6" id="KW-0598">Phosphotransferase system</keyword>
<dbReference type="PROSITE" id="PS00371">
    <property type="entry name" value="PTS_EIIA_TYPE_1_HIS"/>
    <property type="match status" value="1"/>
</dbReference>
<dbReference type="Gene3D" id="2.70.70.10">
    <property type="entry name" value="Glucose Permease (Domain IIA)"/>
    <property type="match status" value="1"/>
</dbReference>
<evidence type="ECO:0000256" key="9">
    <source>
        <dbReference type="ARBA" id="ARBA00022989"/>
    </source>
</evidence>
<dbReference type="InterPro" id="IPR011297">
    <property type="entry name" value="PTS_IIABC_b_glu"/>
</dbReference>
<feature type="transmembrane region" description="Helical" evidence="13">
    <location>
        <begin position="423"/>
        <end position="445"/>
    </location>
</feature>
<evidence type="ECO:0000256" key="10">
    <source>
        <dbReference type="ARBA" id="ARBA00023136"/>
    </source>
</evidence>
<evidence type="ECO:0000256" key="11">
    <source>
        <dbReference type="PROSITE-ProRule" id="PRU00421"/>
    </source>
</evidence>
<evidence type="ECO:0000256" key="3">
    <source>
        <dbReference type="ARBA" id="ARBA00022475"/>
    </source>
</evidence>
<keyword evidence="5 17" id="KW-0808">Transferase</keyword>
<feature type="transmembrane region" description="Helical" evidence="13">
    <location>
        <begin position="350"/>
        <end position="372"/>
    </location>
</feature>
<name>A0ABV9MYY2_9ENTE</name>
<comment type="subcellular location">
    <subcellularLocation>
        <location evidence="1">Cell membrane</location>
        <topology evidence="1">Multi-pass membrane protein</topology>
    </subcellularLocation>
</comment>
<dbReference type="SUPFAM" id="SSF55604">
    <property type="entry name" value="Glucose permease domain IIB"/>
    <property type="match status" value="1"/>
</dbReference>
<dbReference type="NCBIfam" id="TIGR01995">
    <property type="entry name" value="PTS-II-ABC-beta"/>
    <property type="match status" value="1"/>
</dbReference>
<dbReference type="GO" id="GO:0016740">
    <property type="term" value="F:transferase activity"/>
    <property type="evidence" value="ECO:0007669"/>
    <property type="project" value="UniProtKB-KW"/>
</dbReference>
<feature type="transmembrane region" description="Helical" evidence="13">
    <location>
        <begin position="141"/>
        <end position="161"/>
    </location>
</feature>
<keyword evidence="4" id="KW-0762">Sugar transport</keyword>
<keyword evidence="10 13" id="KW-0472">Membrane</keyword>
<dbReference type="PROSITE" id="PS51093">
    <property type="entry name" value="PTS_EIIA_TYPE_1"/>
    <property type="match status" value="1"/>
</dbReference>
<dbReference type="PANTHER" id="PTHR30175">
    <property type="entry name" value="PHOSPHOTRANSFERASE SYSTEM TRANSPORT PROTEIN"/>
    <property type="match status" value="1"/>
</dbReference>
<keyword evidence="9 13" id="KW-1133">Transmembrane helix</keyword>
<comment type="caution">
    <text evidence="17">The sequence shown here is derived from an EMBL/GenBank/DDBJ whole genome shotgun (WGS) entry which is preliminary data.</text>
</comment>
<organism evidence="17 18">
    <name type="scientific">Enterococcus lemanii</name>
    <dbReference type="NCBI Taxonomy" id="1159752"/>
    <lineage>
        <taxon>Bacteria</taxon>
        <taxon>Bacillati</taxon>
        <taxon>Bacillota</taxon>
        <taxon>Bacilli</taxon>
        <taxon>Lactobacillales</taxon>
        <taxon>Enterococcaceae</taxon>
        <taxon>Enterococcus</taxon>
    </lineage>
</organism>
<dbReference type="PROSITE" id="PS51098">
    <property type="entry name" value="PTS_EIIB_TYPE_1"/>
    <property type="match status" value="1"/>
</dbReference>
<feature type="active site" description="Phosphocysteine intermediate; for EIIB activity" evidence="11">
    <location>
        <position position="26"/>
    </location>
</feature>
<protein>
    <submittedName>
        <fullName evidence="17">Beta-glucoside-specific PTS transporter subunit IIABC</fullName>
        <ecNumber evidence="17">2.7.1.-</ecNumber>
    </submittedName>
</protein>